<evidence type="ECO:0000313" key="6">
    <source>
        <dbReference type="Proteomes" id="UP000585721"/>
    </source>
</evidence>
<dbReference type="InterPro" id="IPR057338">
    <property type="entry name" value="DprA_SAM"/>
</dbReference>
<dbReference type="SUPFAM" id="SSF102405">
    <property type="entry name" value="MCP/YpsA-like"/>
    <property type="match status" value="1"/>
</dbReference>
<dbReference type="GO" id="GO:0009294">
    <property type="term" value="P:DNA-mediated transformation"/>
    <property type="evidence" value="ECO:0007669"/>
    <property type="project" value="InterPro"/>
</dbReference>
<dbReference type="Gene3D" id="3.40.50.450">
    <property type="match status" value="1"/>
</dbReference>
<dbReference type="Pfam" id="PF25317">
    <property type="entry name" value="SAM_SMF"/>
    <property type="match status" value="1"/>
</dbReference>
<gene>
    <name evidence="5" type="ORF">HNR75_002988</name>
</gene>
<dbReference type="Pfam" id="PF17782">
    <property type="entry name" value="WHD_DprA"/>
    <property type="match status" value="1"/>
</dbReference>
<dbReference type="Gene3D" id="1.10.10.10">
    <property type="entry name" value="Winged helix-like DNA-binding domain superfamily/Winged helix DNA-binding domain"/>
    <property type="match status" value="1"/>
</dbReference>
<dbReference type="InterPro" id="IPR036388">
    <property type="entry name" value="WH-like_DNA-bd_sf"/>
</dbReference>
<evidence type="ECO:0000313" key="5">
    <source>
        <dbReference type="EMBL" id="MBB6057041.1"/>
    </source>
</evidence>
<dbReference type="InterPro" id="IPR003488">
    <property type="entry name" value="DprA"/>
</dbReference>
<sequence>MRWKIPEQSLSQNELALWLHLTNMPGIGPVKGANLLQRYTVYELSGCTGSQLTGLGWSEQQIRQWFAFSVEQYQPILDWGSISGHHILPFDHPSYPSLLRNVAGAPLVLFIAGNIAVTDQVQLAVVGSRKPTQDGRDAALQLSRELVQHGFVITSGLASGIDAISHQTALQYDGQTIAVQGCGLAHIYPAKHRRLARQIVDQGGALISEFFPETLPRAEYFPRRNRIISGLSVGTLVIEAAEKSGSLITARYALEQNREVFAVPGRANNLNARGCHRLIQQGAKLVCDATDIIEEIGVFSRGMKHHEETHSGVEGVVSDLPFSRLLDNVRSDEVTSIDVIAATSGLPVQEVMTELITLELEGLVLSVPGGYVRTRSA</sequence>
<keyword evidence="6" id="KW-1185">Reference proteome</keyword>
<dbReference type="PANTHER" id="PTHR43022">
    <property type="entry name" value="PROTEIN SMF"/>
    <property type="match status" value="1"/>
</dbReference>
<protein>
    <submittedName>
        <fullName evidence="5">DNA processing protein</fullName>
    </submittedName>
</protein>
<dbReference type="InterPro" id="IPR057666">
    <property type="entry name" value="DrpA_SLOG"/>
</dbReference>
<dbReference type="Proteomes" id="UP000585721">
    <property type="component" value="Unassembled WGS sequence"/>
</dbReference>
<evidence type="ECO:0000259" key="3">
    <source>
        <dbReference type="Pfam" id="PF17782"/>
    </source>
</evidence>
<proteinExistence type="inferred from homology"/>
<dbReference type="PANTHER" id="PTHR43022:SF1">
    <property type="entry name" value="PROTEIN SMF"/>
    <property type="match status" value="1"/>
</dbReference>
<evidence type="ECO:0000256" key="1">
    <source>
        <dbReference type="ARBA" id="ARBA00006525"/>
    </source>
</evidence>
<feature type="domain" description="DprA winged helix" evidence="3">
    <location>
        <begin position="324"/>
        <end position="370"/>
    </location>
</feature>
<dbReference type="AlphaFoldDB" id="A0A841GPI1"/>
<name>A0A841GPI1_9GAMM</name>
<organism evidence="5 6">
    <name type="scientific">Tolumonas osonensis</name>
    <dbReference type="NCBI Taxonomy" id="675874"/>
    <lineage>
        <taxon>Bacteria</taxon>
        <taxon>Pseudomonadati</taxon>
        <taxon>Pseudomonadota</taxon>
        <taxon>Gammaproteobacteria</taxon>
        <taxon>Aeromonadales</taxon>
        <taxon>Aeromonadaceae</taxon>
        <taxon>Tolumonas</taxon>
    </lineage>
</organism>
<feature type="domain" description="Smf/DprA SLOG" evidence="2">
    <location>
        <begin position="87"/>
        <end position="296"/>
    </location>
</feature>
<dbReference type="Pfam" id="PF02481">
    <property type="entry name" value="DNA_processg_A"/>
    <property type="match status" value="1"/>
</dbReference>
<dbReference type="EMBL" id="JACHGR010000011">
    <property type="protein sequence ID" value="MBB6057041.1"/>
    <property type="molecule type" value="Genomic_DNA"/>
</dbReference>
<evidence type="ECO:0000259" key="2">
    <source>
        <dbReference type="Pfam" id="PF02481"/>
    </source>
</evidence>
<dbReference type="InterPro" id="IPR041614">
    <property type="entry name" value="DprA_WH"/>
</dbReference>
<comment type="caution">
    <text evidence="5">The sequence shown here is derived from an EMBL/GenBank/DDBJ whole genome shotgun (WGS) entry which is preliminary data.</text>
</comment>
<evidence type="ECO:0000259" key="4">
    <source>
        <dbReference type="Pfam" id="PF25317"/>
    </source>
</evidence>
<reference evidence="5 6" key="1">
    <citation type="submission" date="2020-08" db="EMBL/GenBank/DDBJ databases">
        <title>Genomic Encyclopedia of Type Strains, Phase IV (KMG-IV): sequencing the most valuable type-strain genomes for metagenomic binning, comparative biology and taxonomic classification.</title>
        <authorList>
            <person name="Goeker M."/>
        </authorList>
    </citation>
    <scope>NUCLEOTIDE SEQUENCE [LARGE SCALE GENOMIC DNA]</scope>
    <source>
        <strain evidence="5 6">DSM 22975</strain>
    </source>
</reference>
<dbReference type="RefSeq" id="WP_188027742.1">
    <property type="nucleotide sequence ID" value="NZ_JACHGR010000011.1"/>
</dbReference>
<feature type="domain" description="Smf/DprA SAM" evidence="4">
    <location>
        <begin position="15"/>
        <end position="75"/>
    </location>
</feature>
<dbReference type="NCBIfam" id="TIGR00732">
    <property type="entry name" value="dprA"/>
    <property type="match status" value="1"/>
</dbReference>
<accession>A0A841GPI1</accession>
<comment type="similarity">
    <text evidence="1">Belongs to the DprA/Smf family.</text>
</comment>